<dbReference type="InterPro" id="IPR012338">
    <property type="entry name" value="Beta-lactam/transpept-like"/>
</dbReference>
<comment type="caution">
    <text evidence="2">The sequence shown here is derived from an EMBL/GenBank/DDBJ whole genome shotgun (WGS) entry which is preliminary data.</text>
</comment>
<dbReference type="Proteomes" id="UP000663844">
    <property type="component" value="Unassembled WGS sequence"/>
</dbReference>
<dbReference type="Gene3D" id="3.40.710.10">
    <property type="entry name" value="DD-peptidase/beta-lactamase superfamily"/>
    <property type="match status" value="1"/>
</dbReference>
<dbReference type="PANTHER" id="PTHR46825">
    <property type="entry name" value="D-ALANYL-D-ALANINE-CARBOXYPEPTIDASE/ENDOPEPTIDASE AMPH"/>
    <property type="match status" value="1"/>
</dbReference>
<evidence type="ECO:0000259" key="1">
    <source>
        <dbReference type="Pfam" id="PF00144"/>
    </source>
</evidence>
<dbReference type="PANTHER" id="PTHR46825:SF9">
    <property type="entry name" value="BETA-LACTAMASE-RELATED DOMAIN-CONTAINING PROTEIN"/>
    <property type="match status" value="1"/>
</dbReference>
<dbReference type="AlphaFoldDB" id="A0A813YKB7"/>
<protein>
    <recommendedName>
        <fullName evidence="1">Beta-lactamase-related domain-containing protein</fullName>
    </recommendedName>
</protein>
<evidence type="ECO:0000313" key="4">
    <source>
        <dbReference type="Proteomes" id="UP000663845"/>
    </source>
</evidence>
<proteinExistence type="predicted"/>
<feature type="domain" description="Beta-lactamase-related" evidence="1">
    <location>
        <begin position="1"/>
        <end position="227"/>
    </location>
</feature>
<dbReference type="Proteomes" id="UP000663845">
    <property type="component" value="Unassembled WGS sequence"/>
</dbReference>
<reference evidence="2" key="1">
    <citation type="submission" date="2021-02" db="EMBL/GenBank/DDBJ databases">
        <authorList>
            <person name="Nowell W R."/>
        </authorList>
    </citation>
    <scope>NUCLEOTIDE SEQUENCE</scope>
</reference>
<dbReference type="EMBL" id="CAJNOG010000069">
    <property type="protein sequence ID" value="CAF0885830.1"/>
    <property type="molecule type" value="Genomic_DNA"/>
</dbReference>
<dbReference type="EMBL" id="CAJOAZ010005291">
    <property type="protein sequence ID" value="CAF4094795.1"/>
    <property type="molecule type" value="Genomic_DNA"/>
</dbReference>
<dbReference type="Pfam" id="PF00144">
    <property type="entry name" value="Beta-lactamase"/>
    <property type="match status" value="1"/>
</dbReference>
<gene>
    <name evidence="2" type="ORF">JYZ213_LOCUS9748</name>
    <name evidence="3" type="ORF">OXD698_LOCUS35099</name>
</gene>
<name>A0A813YKB7_9BILA</name>
<organism evidence="2 4">
    <name type="scientific">Adineta steineri</name>
    <dbReference type="NCBI Taxonomy" id="433720"/>
    <lineage>
        <taxon>Eukaryota</taxon>
        <taxon>Metazoa</taxon>
        <taxon>Spiralia</taxon>
        <taxon>Gnathifera</taxon>
        <taxon>Rotifera</taxon>
        <taxon>Eurotatoria</taxon>
        <taxon>Bdelloidea</taxon>
        <taxon>Adinetida</taxon>
        <taxon>Adinetidae</taxon>
        <taxon>Adineta</taxon>
    </lineage>
</organism>
<sequence length="251" mass="28565">MQLVEKELIDLDTDINQHLSEPNRKIFHPRYPSHSITLRKLLSHSASIAVNSKLRDTFYQPDDTAFAQSTLADMCFTHINPNTSNWLPEPPGSVTFYSNEGSALAALVVERVTKTPYNQYIKDNILKPLNIDINKTGVRLADFPNREELVKHYTYVLNTSFLEQWNQKIPQLNVAQMPRNLPAWLYIPFFSFSHYPAGLLRMSARSLSVFLRMFMSNGSLILTSRSIAEIRTIVGGGHIPFYNQSSDANST</sequence>
<accession>A0A813YKB7</accession>
<dbReference type="InterPro" id="IPR001466">
    <property type="entry name" value="Beta-lactam-related"/>
</dbReference>
<evidence type="ECO:0000313" key="3">
    <source>
        <dbReference type="EMBL" id="CAF4094795.1"/>
    </source>
</evidence>
<dbReference type="SUPFAM" id="SSF56601">
    <property type="entry name" value="beta-lactamase/transpeptidase-like"/>
    <property type="match status" value="1"/>
</dbReference>
<evidence type="ECO:0000313" key="2">
    <source>
        <dbReference type="EMBL" id="CAF0885830.1"/>
    </source>
</evidence>
<dbReference type="InterPro" id="IPR050491">
    <property type="entry name" value="AmpC-like"/>
</dbReference>